<feature type="domain" description="G5" evidence="4">
    <location>
        <begin position="439"/>
        <end position="526"/>
    </location>
</feature>
<dbReference type="STRING" id="883111.HMPREF9706_00559"/>
<evidence type="ECO:0000256" key="3">
    <source>
        <dbReference type="SAM" id="SignalP"/>
    </source>
</evidence>
<protein>
    <recommendedName>
        <fullName evidence="4">G5 domain-containing protein</fullName>
    </recommendedName>
</protein>
<dbReference type="RefSeq" id="WP_006907876.1">
    <property type="nucleotide sequence ID" value="NZ_JH932292.1"/>
</dbReference>
<keyword evidence="6" id="KW-1185">Reference proteome</keyword>
<feature type="signal peptide" evidence="3">
    <location>
        <begin position="1"/>
        <end position="38"/>
    </location>
</feature>
<dbReference type="AlphaFoldDB" id="K1LLA2"/>
<feature type="compositionally biased region" description="Polar residues" evidence="2">
    <location>
        <begin position="926"/>
        <end position="935"/>
    </location>
</feature>
<feature type="compositionally biased region" description="Basic and acidic residues" evidence="2">
    <location>
        <begin position="614"/>
        <end position="631"/>
    </location>
</feature>
<feature type="compositionally biased region" description="Low complexity" evidence="2">
    <location>
        <begin position="911"/>
        <end position="922"/>
    </location>
</feature>
<sequence>MLKETVTRYGLRKIGSKLYSVALTSLVLAMLPVSIAHAQDLESNNESTTITAEAADPLEASKPMDNLDTNKLELPDDSAAKQPAPLELLAESVTNEDQSIPNPMTSNAPESSDDKVMIDQQEYNTTDQRNLFYEWKKPGQAGSYNSDLDGQEVDLLTRLTLRVLNDQGVEEDVFRSTTVRATVGKDNVLTPEKYLSQDQYNVQTGGFKYNNKDYRLLRISQANIATANLLGYGVQHSNRFFAGQMHHYQNKTNWAPSLTLSQNMNTDFEMKVEEGSKISDQDKLELEVTVYEQKEGQEEVKKDTLGNPIKMTLPFENNKKNFLADSIEYNQSTGVSRAISQNLLSLYNSNGTRSNRYTLKARFTDPRLEENYALSVTGDDEKGWTFSISSSQEIPIETQFEADESKDNGEVEELDKGEVGYRLGNQIQKDMRPRRVKVGVRDYISEEEVIAKPETVIEEDPNLPRGQEKIIPGREGRKEVQYEVIYELDPATGKVLTNKIKSKKPEGSVDILEEAVADRKIVGTKDVAAQEPKHPGLDQSDKNPGKPDSSDTPSPGQQPGETPDNPGTGEQEKPNQPGSKDQPQPDQPDQKPGQSDSKDQQQPDQPGQKPGQSDSKDQPKPDQSDSKDQQKPDQPSQKPGQSDSQDQKQPDQSGQQPGQSGSKDQQKPDQPGQKPNQSGSKDQPKPDQPGQKLGQSGTKDQQKPNQLGQKPGQSGSKDQPKPDQPGQKPGQSDSQDQQQPDQLGQKPSQPNSKDQQKPNQSGQKPGQSGSKDQQKPAQPGQSGSKDQQKPDQSGQKPGQSGSKDQQKPNQSGQKPGQSGSKDQSQPDQPDQKLGQSDSQDQKQPDQSGSKDQQKPNQSGQKPGQPGSKDQQKPDKPGQTPGQSGSKDQPKPNQPSQKPGQSDSKDQPKPDQPGQKPGQSGSKDQQKPNQSGQKPGQSGSKDQPQPDQPDQKPGQSDSQDQKQPDQSGSKDQQKPDQPGQKPGQSGSKDQQKPGQSSKKPELPTTGEISHHIVNGLATISILSGIGFLRRQKKNG</sequence>
<reference evidence="5 6" key="1">
    <citation type="submission" date="2012-07" db="EMBL/GenBank/DDBJ databases">
        <title>The Genome Sequence of Facklamia hominis CCUG 36813.</title>
        <authorList>
            <consortium name="The Broad Institute Genome Sequencing Platform"/>
            <person name="Earl A."/>
            <person name="Ward D."/>
            <person name="Feldgarden M."/>
            <person name="Gevers D."/>
            <person name="Huys G."/>
            <person name="Walker B."/>
            <person name="Young S.K."/>
            <person name="Zeng Q."/>
            <person name="Gargeya S."/>
            <person name="Fitzgerald M."/>
            <person name="Haas B."/>
            <person name="Abouelleil A."/>
            <person name="Alvarado L."/>
            <person name="Arachchi H.M."/>
            <person name="Berlin A.M."/>
            <person name="Chapman S.B."/>
            <person name="Goldberg J."/>
            <person name="Griggs A."/>
            <person name="Gujja S."/>
            <person name="Hansen M."/>
            <person name="Howarth C."/>
            <person name="Imamovic A."/>
            <person name="Larimer J."/>
            <person name="McCowen C."/>
            <person name="Montmayeur A."/>
            <person name="Murphy C."/>
            <person name="Neiman D."/>
            <person name="Pearson M."/>
            <person name="Priest M."/>
            <person name="Roberts A."/>
            <person name="Saif S."/>
            <person name="Shea T."/>
            <person name="Sisk P."/>
            <person name="Sykes S."/>
            <person name="Wortman J."/>
            <person name="Nusbaum C."/>
            <person name="Birren B."/>
        </authorList>
    </citation>
    <scope>NUCLEOTIDE SEQUENCE [LARGE SCALE GENOMIC DNA]</scope>
    <source>
        <strain evidence="5 6">CCUG 36813</strain>
    </source>
</reference>
<feature type="compositionally biased region" description="Polar residues" evidence="2">
    <location>
        <begin position="550"/>
        <end position="560"/>
    </location>
</feature>
<dbReference type="HOGENOM" id="CLU_293686_0_0_9"/>
<dbReference type="EMBL" id="AGZD01000003">
    <property type="protein sequence ID" value="EKB55391.1"/>
    <property type="molecule type" value="Genomic_DNA"/>
</dbReference>
<proteinExistence type="predicted"/>
<evidence type="ECO:0000313" key="5">
    <source>
        <dbReference type="EMBL" id="EKB55391.1"/>
    </source>
</evidence>
<dbReference type="SMART" id="SM01208">
    <property type="entry name" value="G5"/>
    <property type="match status" value="1"/>
</dbReference>
<comment type="caution">
    <text evidence="5">The sequence shown here is derived from an EMBL/GenBank/DDBJ whole genome shotgun (WGS) entry which is preliminary data.</text>
</comment>
<evidence type="ECO:0000256" key="1">
    <source>
        <dbReference type="ARBA" id="ARBA00022729"/>
    </source>
</evidence>
<feature type="compositionally biased region" description="Polar residues" evidence="2">
    <location>
        <begin position="92"/>
        <end position="110"/>
    </location>
</feature>
<evidence type="ECO:0000256" key="2">
    <source>
        <dbReference type="SAM" id="MobiDB-lite"/>
    </source>
</evidence>
<dbReference type="InterPro" id="IPR011098">
    <property type="entry name" value="G5_dom"/>
</dbReference>
<gene>
    <name evidence="5" type="ORF">HMPREF9706_00559</name>
</gene>
<feature type="compositionally biased region" description="Polar residues" evidence="2">
    <location>
        <begin position="693"/>
        <end position="715"/>
    </location>
</feature>
<evidence type="ECO:0000259" key="4">
    <source>
        <dbReference type="SMART" id="SM01208"/>
    </source>
</evidence>
<feature type="compositionally biased region" description="Low complexity" evidence="2">
    <location>
        <begin position="810"/>
        <end position="838"/>
    </location>
</feature>
<feature type="region of interest" description="Disordered" evidence="2">
    <location>
        <begin position="53"/>
        <end position="80"/>
    </location>
</feature>
<feature type="region of interest" description="Disordered" evidence="2">
    <location>
        <begin position="518"/>
        <end position="1008"/>
    </location>
</feature>
<feature type="compositionally biased region" description="Low complexity" evidence="2">
    <location>
        <begin position="724"/>
        <end position="749"/>
    </location>
</feature>
<dbReference type="PATRIC" id="fig|883111.3.peg.562"/>
<feature type="region of interest" description="Disordered" evidence="2">
    <location>
        <begin position="92"/>
        <end position="113"/>
    </location>
</feature>
<feature type="compositionally biased region" description="Low complexity" evidence="2">
    <location>
        <begin position="963"/>
        <end position="987"/>
    </location>
</feature>
<accession>K1LLA2</accession>
<evidence type="ECO:0000313" key="6">
    <source>
        <dbReference type="Proteomes" id="UP000004465"/>
    </source>
</evidence>
<feature type="compositionally biased region" description="Low complexity" evidence="2">
    <location>
        <begin position="650"/>
        <end position="677"/>
    </location>
</feature>
<dbReference type="Pfam" id="PF07501">
    <property type="entry name" value="G5"/>
    <property type="match status" value="1"/>
</dbReference>
<dbReference type="Gene3D" id="2.20.230.10">
    <property type="entry name" value="Resuscitation-promoting factor rpfb"/>
    <property type="match status" value="1"/>
</dbReference>
<name>K1LLA2_9LACT</name>
<feature type="compositionally biased region" description="Low complexity" evidence="2">
    <location>
        <begin position="602"/>
        <end position="613"/>
    </location>
</feature>
<organism evidence="5 6">
    <name type="scientific">Facklamia hominis CCUG 36813</name>
    <dbReference type="NCBI Taxonomy" id="883111"/>
    <lineage>
        <taxon>Bacteria</taxon>
        <taxon>Bacillati</taxon>
        <taxon>Bacillota</taxon>
        <taxon>Bacilli</taxon>
        <taxon>Lactobacillales</taxon>
        <taxon>Aerococcaceae</taxon>
        <taxon>Facklamia</taxon>
    </lineage>
</organism>
<feature type="compositionally biased region" description="Polar residues" evidence="2">
    <location>
        <begin position="750"/>
        <end position="809"/>
    </location>
</feature>
<feature type="compositionally biased region" description="Basic and acidic residues" evidence="2">
    <location>
        <begin position="531"/>
        <end position="549"/>
    </location>
</feature>
<keyword evidence="1 3" id="KW-0732">Signal</keyword>
<dbReference type="Proteomes" id="UP000004465">
    <property type="component" value="Unassembled WGS sequence"/>
</dbReference>
<feature type="compositionally biased region" description="Low complexity" evidence="2">
    <location>
        <begin position="632"/>
        <end position="644"/>
    </location>
</feature>
<feature type="chain" id="PRO_5003850560" description="G5 domain-containing protein" evidence="3">
    <location>
        <begin position="39"/>
        <end position="1034"/>
    </location>
</feature>